<dbReference type="InterPro" id="IPR037143">
    <property type="entry name" value="4-PPantetheinyl_Trfase_dom_sf"/>
</dbReference>
<name>W1WWD7_9ZZZZ</name>
<protein>
    <submittedName>
        <fullName evidence="1">Holo-[acyl-carrier-protein] synthase</fullName>
    </submittedName>
</protein>
<accession>W1WWD7</accession>
<sequence>MNIFGIGIDIIEINRIENVLERTPRFLERNFT</sequence>
<dbReference type="EMBL" id="AZMM01018384">
    <property type="protein sequence ID" value="ETJ20759.1"/>
    <property type="molecule type" value="Genomic_DNA"/>
</dbReference>
<dbReference type="GO" id="GO:0000287">
    <property type="term" value="F:magnesium ion binding"/>
    <property type="evidence" value="ECO:0007669"/>
    <property type="project" value="InterPro"/>
</dbReference>
<dbReference type="AlphaFoldDB" id="W1WWD7"/>
<organism evidence="1">
    <name type="scientific">human gut metagenome</name>
    <dbReference type="NCBI Taxonomy" id="408170"/>
    <lineage>
        <taxon>unclassified sequences</taxon>
        <taxon>metagenomes</taxon>
        <taxon>organismal metagenomes</taxon>
    </lineage>
</organism>
<evidence type="ECO:0000313" key="1">
    <source>
        <dbReference type="EMBL" id="ETJ20759.1"/>
    </source>
</evidence>
<reference evidence="1" key="1">
    <citation type="submission" date="2013-12" db="EMBL/GenBank/DDBJ databases">
        <title>A Varibaculum cambriense genome reconstructed from a premature infant gut community with otherwise low bacterial novelty that shifts toward anaerobic metabolism during the third week of life.</title>
        <authorList>
            <person name="Brown C.T."/>
            <person name="Sharon I."/>
            <person name="Thomas B.C."/>
            <person name="Castelle C.J."/>
            <person name="Morowitz M.J."/>
            <person name="Banfield J.F."/>
        </authorList>
    </citation>
    <scope>NUCLEOTIDE SEQUENCE</scope>
</reference>
<dbReference type="SUPFAM" id="SSF56214">
    <property type="entry name" value="4'-phosphopantetheinyl transferase"/>
    <property type="match status" value="1"/>
</dbReference>
<feature type="non-terminal residue" evidence="1">
    <location>
        <position position="32"/>
    </location>
</feature>
<dbReference type="GO" id="GO:0008897">
    <property type="term" value="F:holo-[acyl-carrier-protein] synthase activity"/>
    <property type="evidence" value="ECO:0007669"/>
    <property type="project" value="InterPro"/>
</dbReference>
<proteinExistence type="predicted"/>
<gene>
    <name evidence="1" type="ORF">Q604_UNBC18384G0001</name>
</gene>
<comment type="caution">
    <text evidence="1">The sequence shown here is derived from an EMBL/GenBank/DDBJ whole genome shotgun (WGS) entry which is preliminary data.</text>
</comment>
<dbReference type="Gene3D" id="3.90.470.20">
    <property type="entry name" value="4'-phosphopantetheinyl transferase domain"/>
    <property type="match status" value="1"/>
</dbReference>